<sequence>MKRYDFHSHLGKTRSGDANNADQLVKELGEFGITKVGICSLSGNGMRPQNDLVYEAMCQYPGIVEGYADIDPKAPEAFLEIHRTLGDMKMNGVKFMSWKHGYAVENCPSLGPVIDEIGKYGVHIQIHGGASPLCTPFVWIEHAKRRPDMRFVFTHVCGREFGYSCIEAIRDLDNFWVETSANMEIDILRKAVEVLGPERILFGTDWPYKPTNIEIEKLYHLGLNESELELVFYRNAEKLWKRKEQHHGCITHEN</sequence>
<gene>
    <name evidence="5" type="ORF">DXC39_14415</name>
    <name evidence="4" type="ORF">DXD79_10860</name>
    <name evidence="3" type="ORF">ERS852407_04021</name>
</gene>
<evidence type="ECO:0000313" key="7">
    <source>
        <dbReference type="Proteomes" id="UP000261257"/>
    </source>
</evidence>
<name>A0A174I6Z8_9FIRM</name>
<dbReference type="RefSeq" id="WP_055657862.1">
    <property type="nucleotide sequence ID" value="NZ_CABIXC010000012.1"/>
</dbReference>
<evidence type="ECO:0000256" key="1">
    <source>
        <dbReference type="ARBA" id="ARBA00023239"/>
    </source>
</evidence>
<dbReference type="InterPro" id="IPR032465">
    <property type="entry name" value="ACMSD"/>
</dbReference>
<dbReference type="EMBL" id="QSSQ01000012">
    <property type="protein sequence ID" value="RGM03831.1"/>
    <property type="molecule type" value="Genomic_DNA"/>
</dbReference>
<reference evidence="3 6" key="1">
    <citation type="submission" date="2015-09" db="EMBL/GenBank/DDBJ databases">
        <authorList>
            <consortium name="Pathogen Informatics"/>
        </authorList>
    </citation>
    <scope>NUCLEOTIDE SEQUENCE [LARGE SCALE GENOMIC DNA]</scope>
    <source>
        <strain evidence="3 6">2789STDY5608850</strain>
    </source>
</reference>
<dbReference type="GO" id="GO:0016831">
    <property type="term" value="F:carboxy-lyase activity"/>
    <property type="evidence" value="ECO:0007669"/>
    <property type="project" value="InterPro"/>
</dbReference>
<dbReference type="EMBL" id="CYZE01000012">
    <property type="protein sequence ID" value="CUO80835.1"/>
    <property type="molecule type" value="Genomic_DNA"/>
</dbReference>
<evidence type="ECO:0000313" key="5">
    <source>
        <dbReference type="EMBL" id="RGM03831.1"/>
    </source>
</evidence>
<dbReference type="PANTHER" id="PTHR21240">
    <property type="entry name" value="2-AMINO-3-CARBOXYLMUCONATE-6-SEMIALDEHYDE DECARBOXYLASE"/>
    <property type="match status" value="1"/>
</dbReference>
<dbReference type="Pfam" id="PF04909">
    <property type="entry name" value="Amidohydro_2"/>
    <property type="match status" value="1"/>
</dbReference>
<dbReference type="GO" id="GO:0005737">
    <property type="term" value="C:cytoplasm"/>
    <property type="evidence" value="ECO:0007669"/>
    <property type="project" value="TreeGrafter"/>
</dbReference>
<evidence type="ECO:0000259" key="2">
    <source>
        <dbReference type="Pfam" id="PF04909"/>
    </source>
</evidence>
<dbReference type="Proteomes" id="UP000263014">
    <property type="component" value="Unassembled WGS sequence"/>
</dbReference>
<evidence type="ECO:0000313" key="8">
    <source>
        <dbReference type="Proteomes" id="UP000263014"/>
    </source>
</evidence>
<dbReference type="SUPFAM" id="SSF51556">
    <property type="entry name" value="Metallo-dependent hydrolases"/>
    <property type="match status" value="1"/>
</dbReference>
<accession>A0A174I6Z8</accession>
<dbReference type="EMBL" id="QSON01000004">
    <property type="protein sequence ID" value="RGJ05379.1"/>
    <property type="molecule type" value="Genomic_DNA"/>
</dbReference>
<dbReference type="CDD" id="cd01292">
    <property type="entry name" value="metallo-dependent_hydrolases"/>
    <property type="match status" value="1"/>
</dbReference>
<dbReference type="InterPro" id="IPR032466">
    <property type="entry name" value="Metal_Hydrolase"/>
</dbReference>
<dbReference type="Gene3D" id="3.20.20.140">
    <property type="entry name" value="Metal-dependent hydrolases"/>
    <property type="match status" value="1"/>
</dbReference>
<proteinExistence type="predicted"/>
<dbReference type="Proteomes" id="UP000095651">
    <property type="component" value="Unassembled WGS sequence"/>
</dbReference>
<feature type="domain" description="Amidohydrolase-related" evidence="2">
    <location>
        <begin position="49"/>
        <end position="241"/>
    </location>
</feature>
<keyword evidence="3" id="KW-0378">Hydrolase</keyword>
<evidence type="ECO:0000313" key="3">
    <source>
        <dbReference type="EMBL" id="CUO80835.1"/>
    </source>
</evidence>
<dbReference type="Proteomes" id="UP000261257">
    <property type="component" value="Unassembled WGS sequence"/>
</dbReference>
<protein>
    <submittedName>
        <fullName evidence="3 4">Amidohydrolase</fullName>
    </submittedName>
</protein>
<dbReference type="GO" id="GO:0019748">
    <property type="term" value="P:secondary metabolic process"/>
    <property type="evidence" value="ECO:0007669"/>
    <property type="project" value="TreeGrafter"/>
</dbReference>
<evidence type="ECO:0000313" key="6">
    <source>
        <dbReference type="Proteomes" id="UP000095651"/>
    </source>
</evidence>
<dbReference type="AlphaFoldDB" id="A0A174I6Z8"/>
<keyword evidence="1" id="KW-0456">Lyase</keyword>
<dbReference type="PANTHER" id="PTHR21240:SF28">
    <property type="entry name" value="ISO-OROTATE DECARBOXYLASE (EUROFUNG)"/>
    <property type="match status" value="1"/>
</dbReference>
<reference evidence="7 8" key="2">
    <citation type="submission" date="2018-08" db="EMBL/GenBank/DDBJ databases">
        <title>A genome reference for cultivated species of the human gut microbiota.</title>
        <authorList>
            <person name="Zou Y."/>
            <person name="Xue W."/>
            <person name="Luo G."/>
        </authorList>
    </citation>
    <scope>NUCLEOTIDE SEQUENCE [LARGE SCALE GENOMIC DNA]</scope>
    <source>
        <strain evidence="5 7">TF05-11AC</strain>
        <strain evidence="4 8">TM09-12</strain>
    </source>
</reference>
<evidence type="ECO:0000313" key="4">
    <source>
        <dbReference type="EMBL" id="RGJ05379.1"/>
    </source>
</evidence>
<dbReference type="GO" id="GO:0016787">
    <property type="term" value="F:hydrolase activity"/>
    <property type="evidence" value="ECO:0007669"/>
    <property type="project" value="UniProtKB-KW"/>
</dbReference>
<dbReference type="InterPro" id="IPR006680">
    <property type="entry name" value="Amidohydro-rel"/>
</dbReference>
<organism evidence="3 6">
    <name type="scientific">Hungatella hathewayi</name>
    <dbReference type="NCBI Taxonomy" id="154046"/>
    <lineage>
        <taxon>Bacteria</taxon>
        <taxon>Bacillati</taxon>
        <taxon>Bacillota</taxon>
        <taxon>Clostridia</taxon>
        <taxon>Lachnospirales</taxon>
        <taxon>Lachnospiraceae</taxon>
        <taxon>Hungatella</taxon>
    </lineage>
</organism>